<evidence type="ECO:0000313" key="2">
    <source>
        <dbReference type="EMBL" id="RIB08608.1"/>
    </source>
</evidence>
<feature type="compositionally biased region" description="Basic residues" evidence="1">
    <location>
        <begin position="32"/>
        <end position="45"/>
    </location>
</feature>
<protein>
    <submittedName>
        <fullName evidence="2">Uncharacterized protein</fullName>
    </submittedName>
</protein>
<feature type="compositionally biased region" description="Polar residues" evidence="1">
    <location>
        <begin position="63"/>
        <end position="72"/>
    </location>
</feature>
<dbReference type="EMBL" id="QKWP01001488">
    <property type="protein sequence ID" value="RIB08608.1"/>
    <property type="molecule type" value="Genomic_DNA"/>
</dbReference>
<sequence length="137" mass="15610">MIKNINSGNYLQFSSCTDIRIGSVFTAGPVNKQKRKKNRQFRKSNTRVEESTSSRLHSKDESSSSILQQISAGPSGDVNNLGYDRPCTPPHQIHSISRNQDLLRQLREEKLQTKSEIKSIRSNIIDTTNKHLMERLL</sequence>
<feature type="compositionally biased region" description="Basic and acidic residues" evidence="1">
    <location>
        <begin position="46"/>
        <end position="62"/>
    </location>
</feature>
<comment type="caution">
    <text evidence="2">The sequence shown here is derived from an EMBL/GenBank/DDBJ whole genome shotgun (WGS) entry which is preliminary data.</text>
</comment>
<proteinExistence type="predicted"/>
<organism evidence="2 3">
    <name type="scientific">Gigaspora rosea</name>
    <dbReference type="NCBI Taxonomy" id="44941"/>
    <lineage>
        <taxon>Eukaryota</taxon>
        <taxon>Fungi</taxon>
        <taxon>Fungi incertae sedis</taxon>
        <taxon>Mucoromycota</taxon>
        <taxon>Glomeromycotina</taxon>
        <taxon>Glomeromycetes</taxon>
        <taxon>Diversisporales</taxon>
        <taxon>Gigasporaceae</taxon>
        <taxon>Gigaspora</taxon>
    </lineage>
</organism>
<feature type="region of interest" description="Disordered" evidence="1">
    <location>
        <begin position="30"/>
        <end position="98"/>
    </location>
</feature>
<evidence type="ECO:0000313" key="3">
    <source>
        <dbReference type="Proteomes" id="UP000266673"/>
    </source>
</evidence>
<keyword evidence="3" id="KW-1185">Reference proteome</keyword>
<dbReference type="OrthoDB" id="2347630at2759"/>
<name>A0A397UHB6_9GLOM</name>
<evidence type="ECO:0000256" key="1">
    <source>
        <dbReference type="SAM" id="MobiDB-lite"/>
    </source>
</evidence>
<dbReference type="Proteomes" id="UP000266673">
    <property type="component" value="Unassembled WGS sequence"/>
</dbReference>
<gene>
    <name evidence="2" type="ORF">C2G38_2211234</name>
</gene>
<dbReference type="AlphaFoldDB" id="A0A397UHB6"/>
<reference evidence="2 3" key="1">
    <citation type="submission" date="2018-06" db="EMBL/GenBank/DDBJ databases">
        <title>Comparative genomics reveals the genomic features of Rhizophagus irregularis, R. cerebriforme, R. diaphanum and Gigaspora rosea, and their symbiotic lifestyle signature.</title>
        <authorList>
            <person name="Morin E."/>
            <person name="San Clemente H."/>
            <person name="Chen E.C.H."/>
            <person name="De La Providencia I."/>
            <person name="Hainaut M."/>
            <person name="Kuo A."/>
            <person name="Kohler A."/>
            <person name="Murat C."/>
            <person name="Tang N."/>
            <person name="Roy S."/>
            <person name="Loubradou J."/>
            <person name="Henrissat B."/>
            <person name="Grigoriev I.V."/>
            <person name="Corradi N."/>
            <person name="Roux C."/>
            <person name="Martin F.M."/>
        </authorList>
    </citation>
    <scope>NUCLEOTIDE SEQUENCE [LARGE SCALE GENOMIC DNA]</scope>
    <source>
        <strain evidence="2 3">DAOM 194757</strain>
    </source>
</reference>
<accession>A0A397UHB6</accession>